<organism evidence="2 3">
    <name type="scientific">Knipowitschia caucasica</name>
    <name type="common">Caucasian dwarf goby</name>
    <name type="synonym">Pomatoschistus caucasicus</name>
    <dbReference type="NCBI Taxonomy" id="637954"/>
    <lineage>
        <taxon>Eukaryota</taxon>
        <taxon>Metazoa</taxon>
        <taxon>Chordata</taxon>
        <taxon>Craniata</taxon>
        <taxon>Vertebrata</taxon>
        <taxon>Euteleostomi</taxon>
        <taxon>Actinopterygii</taxon>
        <taxon>Neopterygii</taxon>
        <taxon>Teleostei</taxon>
        <taxon>Neoteleostei</taxon>
        <taxon>Acanthomorphata</taxon>
        <taxon>Gobiaria</taxon>
        <taxon>Gobiiformes</taxon>
        <taxon>Gobioidei</taxon>
        <taxon>Gobiidae</taxon>
        <taxon>Gobiinae</taxon>
        <taxon>Knipowitschia</taxon>
    </lineage>
</organism>
<gene>
    <name evidence="2" type="ORF">KC01_LOCUS17013</name>
</gene>
<name>A0AAV2KAU5_KNICA</name>
<dbReference type="Proteomes" id="UP001497482">
    <property type="component" value="Chromosome 17"/>
</dbReference>
<dbReference type="EMBL" id="OZ035839">
    <property type="protein sequence ID" value="CAL1587041.1"/>
    <property type="molecule type" value="Genomic_DNA"/>
</dbReference>
<feature type="transmembrane region" description="Helical" evidence="1">
    <location>
        <begin position="42"/>
        <end position="63"/>
    </location>
</feature>
<evidence type="ECO:0000313" key="2">
    <source>
        <dbReference type="EMBL" id="CAL1587041.1"/>
    </source>
</evidence>
<proteinExistence type="predicted"/>
<accession>A0AAV2KAU5</accession>
<protein>
    <submittedName>
        <fullName evidence="2">Uncharacterized protein</fullName>
    </submittedName>
</protein>
<evidence type="ECO:0000313" key="3">
    <source>
        <dbReference type="Proteomes" id="UP001497482"/>
    </source>
</evidence>
<keyword evidence="1" id="KW-0472">Membrane</keyword>
<keyword evidence="1" id="KW-0812">Transmembrane</keyword>
<evidence type="ECO:0000256" key="1">
    <source>
        <dbReference type="SAM" id="Phobius"/>
    </source>
</evidence>
<keyword evidence="3" id="KW-1185">Reference proteome</keyword>
<sequence length="114" mass="12434">MEVRDMTDAADGMEVRDTADAAPSKKTFMGKIFKVRKRREKLFVQVCFVCSVLFVAWSMSVVLSKTVTFPWETDSGAWPCVDAAVCADGLGTFFDSGANERELRGAAGKGRGRG</sequence>
<dbReference type="AlphaFoldDB" id="A0AAV2KAU5"/>
<reference evidence="2 3" key="1">
    <citation type="submission" date="2024-04" db="EMBL/GenBank/DDBJ databases">
        <authorList>
            <person name="Waldvogel A.-M."/>
            <person name="Schoenle A."/>
        </authorList>
    </citation>
    <scope>NUCLEOTIDE SEQUENCE [LARGE SCALE GENOMIC DNA]</scope>
</reference>
<keyword evidence="1" id="KW-1133">Transmembrane helix</keyword>